<organism evidence="1 2">
    <name type="scientific">Prosthecobacter fusiformis</name>
    <dbReference type="NCBI Taxonomy" id="48464"/>
    <lineage>
        <taxon>Bacteria</taxon>
        <taxon>Pseudomonadati</taxon>
        <taxon>Verrucomicrobiota</taxon>
        <taxon>Verrucomicrobiia</taxon>
        <taxon>Verrucomicrobiales</taxon>
        <taxon>Verrucomicrobiaceae</taxon>
        <taxon>Prosthecobacter</taxon>
    </lineage>
</organism>
<evidence type="ECO:0000313" key="2">
    <source>
        <dbReference type="Proteomes" id="UP000295662"/>
    </source>
</evidence>
<proteinExistence type="predicted"/>
<dbReference type="OrthoDB" id="6330382at2"/>
<dbReference type="EMBL" id="SOCA01000001">
    <property type="protein sequence ID" value="TDU81848.1"/>
    <property type="molecule type" value="Genomic_DNA"/>
</dbReference>
<gene>
    <name evidence="1" type="ORF">EI77_01160</name>
</gene>
<dbReference type="AlphaFoldDB" id="A0A4R7SU83"/>
<dbReference type="Proteomes" id="UP000295662">
    <property type="component" value="Unassembled WGS sequence"/>
</dbReference>
<accession>A0A4R7SU83</accession>
<name>A0A4R7SU83_9BACT</name>
<protein>
    <submittedName>
        <fullName evidence="1">Uncharacterized protein</fullName>
    </submittedName>
</protein>
<keyword evidence="2" id="KW-1185">Reference proteome</keyword>
<comment type="caution">
    <text evidence="1">The sequence shown here is derived from an EMBL/GenBank/DDBJ whole genome shotgun (WGS) entry which is preliminary data.</text>
</comment>
<evidence type="ECO:0000313" key="1">
    <source>
        <dbReference type="EMBL" id="TDU81848.1"/>
    </source>
</evidence>
<reference evidence="1 2" key="1">
    <citation type="submission" date="2019-03" db="EMBL/GenBank/DDBJ databases">
        <title>Genomic Encyclopedia of Archaeal and Bacterial Type Strains, Phase II (KMG-II): from individual species to whole genera.</title>
        <authorList>
            <person name="Goeker M."/>
        </authorList>
    </citation>
    <scope>NUCLEOTIDE SEQUENCE [LARGE SCALE GENOMIC DNA]</scope>
    <source>
        <strain evidence="1 2">ATCC 25309</strain>
    </source>
</reference>
<sequence>MLPFSLSRWTFIGLLLVALPQCTSLPRPGTSSPAEATSDKEARSVLELSAKTSGQAWQRHQAVEVGYRGQWSRLSPKIQPVLVDEGFRHGSVEIYQPRKKRVSQTHRGPAGLKTVLRQGREPAVVSYNSQKSDDPESISAASLVADAYTLFLFGSSWLLENADDFSQLGARTVEGDRCDLIQCEIHPGLGDSEADFVIAWVSQKSGKLRRVQFSLNGLDSTRGADADVTFHDFITASDGSVWPTRFVEYVRRPFVFKAHEWQLTDLKLEGQKVR</sequence>
<dbReference type="RefSeq" id="WP_133793761.1">
    <property type="nucleotide sequence ID" value="NZ_SOCA01000001.1"/>
</dbReference>